<dbReference type="Gene3D" id="3.40.50.300">
    <property type="entry name" value="P-loop containing nucleotide triphosphate hydrolases"/>
    <property type="match status" value="1"/>
</dbReference>
<feature type="domain" description="NWD NACHT-NTPase N-terminal" evidence="4">
    <location>
        <begin position="97"/>
        <end position="317"/>
    </location>
</feature>
<evidence type="ECO:0000259" key="5">
    <source>
        <dbReference type="Pfam" id="PF24883"/>
    </source>
</evidence>
<keyword evidence="2" id="KW-0040">ANK repeat</keyword>
<dbReference type="Gene3D" id="1.25.40.20">
    <property type="entry name" value="Ankyrin repeat-containing domain"/>
    <property type="match status" value="4"/>
</dbReference>
<dbReference type="InterPro" id="IPR027417">
    <property type="entry name" value="P-loop_NTPase"/>
</dbReference>
<comment type="caution">
    <text evidence="6">The sequence shown here is derived from an EMBL/GenBank/DDBJ whole genome shotgun (WGS) entry which is preliminary data.</text>
</comment>
<dbReference type="Proteomes" id="UP000176998">
    <property type="component" value="Unassembled WGS sequence"/>
</dbReference>
<feature type="compositionally biased region" description="Basic and acidic residues" evidence="3">
    <location>
        <begin position="1501"/>
        <end position="1517"/>
    </location>
</feature>
<evidence type="ECO:0000259" key="4">
    <source>
        <dbReference type="Pfam" id="PF17100"/>
    </source>
</evidence>
<dbReference type="STRING" id="1209926.A0A1G4BJT0"/>
<proteinExistence type="predicted"/>
<dbReference type="Pfam" id="PF17100">
    <property type="entry name" value="NACHT_N"/>
    <property type="match status" value="1"/>
</dbReference>
<dbReference type="OrthoDB" id="4772757at2759"/>
<feature type="compositionally biased region" description="Polar residues" evidence="3">
    <location>
        <begin position="41"/>
        <end position="70"/>
    </location>
</feature>
<dbReference type="InterPro" id="IPR056884">
    <property type="entry name" value="NPHP3-like_N"/>
</dbReference>
<evidence type="ECO:0000313" key="6">
    <source>
        <dbReference type="EMBL" id="OHF01702.1"/>
    </source>
</evidence>
<feature type="domain" description="Nephrocystin 3-like N-terminal" evidence="5">
    <location>
        <begin position="395"/>
        <end position="562"/>
    </location>
</feature>
<dbReference type="SUPFAM" id="SSF52540">
    <property type="entry name" value="P-loop containing nucleoside triphosphate hydrolases"/>
    <property type="match status" value="1"/>
</dbReference>
<accession>A0A1G4BJT0</accession>
<dbReference type="Pfam" id="PF24883">
    <property type="entry name" value="NPHP3_N"/>
    <property type="match status" value="1"/>
</dbReference>
<feature type="region of interest" description="Disordered" evidence="3">
    <location>
        <begin position="1"/>
        <end position="75"/>
    </location>
</feature>
<dbReference type="Pfam" id="PF12796">
    <property type="entry name" value="Ank_2"/>
    <property type="match status" value="2"/>
</dbReference>
<protein>
    <submittedName>
        <fullName evidence="6">Uncharacterized protein</fullName>
    </submittedName>
</protein>
<feature type="repeat" description="ANK" evidence="2">
    <location>
        <begin position="947"/>
        <end position="973"/>
    </location>
</feature>
<evidence type="ECO:0000256" key="2">
    <source>
        <dbReference type="PROSITE-ProRule" id="PRU00023"/>
    </source>
</evidence>
<dbReference type="RefSeq" id="XP_022478844.1">
    <property type="nucleotide sequence ID" value="XM_022614543.1"/>
</dbReference>
<sequence>MSFRERFKRKLGLRSSKDHDSCQSQDYVQQDIQQPHLRAAGSSSERNSTNTLTDSPSPSTPLTQCLSDQPPQGHVNEGAIQEAALTRKDNDEHDIRALWDLAYEALREEDERLIQDFEEKIEGDLSAGLSKAVGSRVAKREWMDAVLARKMEQVNQDSWKLKFRSSEVLVKDVVKPVLGVVSWANEFITKAVSSNPSASLAWGGVSLLLPLLLNPSKQAASLAQGIEYISSLIVQSYLWEDLYERRFKSEPGGSSQTSNHTYRSALKTLYRHVLKFQITSYCYYAHSTAYRLGLDSVKWNEWEELLEKIKDQERVLSAVLTICRDVRYDEECFAAEQRHRQVMSCWESIGTDVSGLLSAVREAQREDKRKELLQWLCAVDTSALYNAARDKHQIGTCRWLVEDSKDFKTWMESPKSLLWLNGKPGSGKSILSSSVIKHVQDNCKSDPGTALAYFYFNFGSQEQQSVAIMLSSFVKQLCASRPDTPQAIKNFEGYKTKGERPDTKTLEDALIASSRGFSGVFIVIDALDECSIQNGERGKLLASLTRIVAAMPDSLHLFCTSRPEPDISTAITRLLSSTSGNEINLMEDTTGLDGDMSTYIDSVLESDDYRSWPAELKDDAKRLLIEKADGMFQYIVCQFEGLRNLRSKSLISSALKNLPKGLDATYDRLLLSLEPEFEAQILNTLKWLAFANRTLRLEELAEIFIFHPERAVLFDKEERLFEPEEVLRYIPSLVTVQKVHDKDTSDAVDDKSRRFTTYVRLAHFTVKEYMISSRIGKGPAARYSFTENDAHLHISHCCLAYHLYKVDETYTDDSFPVGDYATGNIGWHLEMTPRHKWTSEIVRLAARALAVHSSSLIEILCITINRDDFDAGKPGLEQSLRRPYCYTASRGFLHLTDLLLSPASDTYDYLTQEDLDLTLLKAASAGSSGIVRLLLDKGAHVNAQNDKGESALQLAASRNHSETVNLLLSRGADTCKSVCALTSTLSSLDSMYWKTISEQSSNWTTSADCNNSLQLLIDHGADINKQCAVHGTALSMAASKLWDHRTRYFVDFLLQRGADVNLLGGYFGYPLQAACSSLIGVCEDNDYEFQSEVVMALLEMGAEVNAQGGRYGNALQAASCASNIRTVYHLLRRGAVINMPGGHYGTALQAACANKHWFTAEELLDGGAEVNVQGGVYGNALQAACYSNEVHEEYSRMEIVQHLLERGADVNAGGGKFASALQAACASKNNSGEAIARLLLSKGAKINAQGGKYGTAIQGACARGNTDVVFLLLGHGCDLNIEGGKYGTALQAACAPKAFYARVFYYKLVRLLIQRGADVHVQGGKFGSAWHAAAAQISGKSTKVNGTLKMLLNHGVDVNDSRGRLHGTALQAAIELCRNPEKAIARVRFLLERGADINAGAGLYGFPLQSACVASYSDGRSANWKVLSYLFENCPDIDVNMTGGKFGTALQAAAYTGNMYAVYLLVGDVENADAEYQFFAGGSGSGGHDDSDSDGYDDSVSDVHDDSVSGAHDDAPRAPRRVANINAHGGEYGSALVAAAHVSETFVAESLLNYGAEADARGGKYGTALNTAVVKGNWDLVETLLKAGAKPGCRDLPEHDEEWLKWVEKEDGRGAVEGYRKFWEKQKLKSAPTST</sequence>
<dbReference type="SMART" id="SM00248">
    <property type="entry name" value="ANK"/>
    <property type="match status" value="15"/>
</dbReference>
<feature type="compositionally biased region" description="Basic residues" evidence="3">
    <location>
        <begin position="1"/>
        <end position="12"/>
    </location>
</feature>
<dbReference type="PROSITE" id="PS50297">
    <property type="entry name" value="ANK_REP_REGION"/>
    <property type="match status" value="1"/>
</dbReference>
<evidence type="ECO:0000256" key="1">
    <source>
        <dbReference type="ARBA" id="ARBA00022737"/>
    </source>
</evidence>
<feature type="repeat" description="ANK" evidence="2">
    <location>
        <begin position="1564"/>
        <end position="1596"/>
    </location>
</feature>
<keyword evidence="1" id="KW-0677">Repeat</keyword>
<reference evidence="6 7" key="1">
    <citation type="submission" date="2016-09" db="EMBL/GenBank/DDBJ databases">
        <authorList>
            <person name="Capua I."/>
            <person name="De Benedictis P."/>
            <person name="Joannis T."/>
            <person name="Lombin L.H."/>
            <person name="Cattoli G."/>
        </authorList>
    </citation>
    <scope>NUCLEOTIDE SEQUENCE [LARGE SCALE GENOMIC DNA]</scope>
    <source>
        <strain evidence="6 7">IMI 309357</strain>
    </source>
</reference>
<dbReference type="PROSITE" id="PS50088">
    <property type="entry name" value="ANK_REPEAT"/>
    <property type="match status" value="3"/>
</dbReference>
<feature type="repeat" description="ANK" evidence="2">
    <location>
        <begin position="914"/>
        <end position="946"/>
    </location>
</feature>
<dbReference type="GeneID" id="34556053"/>
<feature type="compositionally biased region" description="Acidic residues" evidence="3">
    <location>
        <begin position="1491"/>
        <end position="1500"/>
    </location>
</feature>
<dbReference type="InterPro" id="IPR002110">
    <property type="entry name" value="Ankyrin_rpt"/>
</dbReference>
<dbReference type="InterPro" id="IPR036770">
    <property type="entry name" value="Ankyrin_rpt-contain_sf"/>
</dbReference>
<dbReference type="EMBL" id="MJBS01000017">
    <property type="protein sequence ID" value="OHF01702.1"/>
    <property type="molecule type" value="Genomic_DNA"/>
</dbReference>
<dbReference type="PANTHER" id="PTHR10039:SF16">
    <property type="entry name" value="GPI INOSITOL-DEACYLASE"/>
    <property type="match status" value="1"/>
</dbReference>
<feature type="region of interest" description="Disordered" evidence="3">
    <location>
        <begin position="1484"/>
        <end position="1518"/>
    </location>
</feature>
<gene>
    <name evidence="6" type="ORF">CORC01_02893</name>
</gene>
<evidence type="ECO:0000256" key="3">
    <source>
        <dbReference type="SAM" id="MobiDB-lite"/>
    </source>
</evidence>
<name>A0A1G4BJT0_9PEZI</name>
<dbReference type="PANTHER" id="PTHR10039">
    <property type="entry name" value="AMELOGENIN"/>
    <property type="match status" value="1"/>
</dbReference>
<organism evidence="6 7">
    <name type="scientific">Colletotrichum orchidophilum</name>
    <dbReference type="NCBI Taxonomy" id="1209926"/>
    <lineage>
        <taxon>Eukaryota</taxon>
        <taxon>Fungi</taxon>
        <taxon>Dikarya</taxon>
        <taxon>Ascomycota</taxon>
        <taxon>Pezizomycotina</taxon>
        <taxon>Sordariomycetes</taxon>
        <taxon>Hypocreomycetidae</taxon>
        <taxon>Glomerellales</taxon>
        <taxon>Glomerellaceae</taxon>
        <taxon>Colletotrichum</taxon>
    </lineage>
</organism>
<evidence type="ECO:0000313" key="7">
    <source>
        <dbReference type="Proteomes" id="UP000176998"/>
    </source>
</evidence>
<dbReference type="SUPFAM" id="SSF48403">
    <property type="entry name" value="Ankyrin repeat"/>
    <property type="match status" value="3"/>
</dbReference>
<dbReference type="InterPro" id="IPR031359">
    <property type="entry name" value="NACHT_N"/>
</dbReference>
<feature type="compositionally biased region" description="Low complexity" evidence="3">
    <location>
        <begin position="23"/>
        <end position="34"/>
    </location>
</feature>
<keyword evidence="7" id="KW-1185">Reference proteome</keyword>